<dbReference type="SUPFAM" id="SSF46894">
    <property type="entry name" value="C-terminal effector domain of the bipartite response regulators"/>
    <property type="match status" value="1"/>
</dbReference>
<feature type="domain" description="HTH luxR-type" evidence="4">
    <location>
        <begin position="226"/>
        <end position="292"/>
    </location>
</feature>
<proteinExistence type="predicted"/>
<dbReference type="GO" id="GO:0006355">
    <property type="term" value="P:regulation of DNA-templated transcription"/>
    <property type="evidence" value="ECO:0007669"/>
    <property type="project" value="InterPro"/>
</dbReference>
<dbReference type="InterPro" id="IPR000792">
    <property type="entry name" value="Tscrpt_reg_LuxR_C"/>
</dbReference>
<dbReference type="Pfam" id="PF00989">
    <property type="entry name" value="PAS"/>
    <property type="match status" value="1"/>
</dbReference>
<dbReference type="PROSITE" id="PS50043">
    <property type="entry name" value="HTH_LUXR_2"/>
    <property type="match status" value="1"/>
</dbReference>
<dbReference type="CDD" id="cd06170">
    <property type="entry name" value="LuxR_C_like"/>
    <property type="match status" value="1"/>
</dbReference>
<evidence type="ECO:0000256" key="1">
    <source>
        <dbReference type="ARBA" id="ARBA00023015"/>
    </source>
</evidence>
<evidence type="ECO:0000259" key="4">
    <source>
        <dbReference type="PROSITE" id="PS50043"/>
    </source>
</evidence>
<dbReference type="SUPFAM" id="SSF55785">
    <property type="entry name" value="PYP-like sensor domain (PAS domain)"/>
    <property type="match status" value="1"/>
</dbReference>
<accession>A0A0F0CT06</accession>
<dbReference type="InterPro" id="IPR035965">
    <property type="entry name" value="PAS-like_dom_sf"/>
</dbReference>
<sequence length="301" mass="34613">MNKIINFFTEKLNVLADILPDAVFAIDKAGKVIVWNKMIEEVTGVKSGNMLGKCNHEYSIPFYGGRVPILIDLLFKLDADAEKKYKFIKKHKDVLIAERKYILNGSEKYLWEKACLIYDENNKILGAIEFIRDMTQVRKMEKRLLQFKYRIHEQNGALKQKNVDLNDIMSQVESEKKHLKNNVTDNVERIMLPLLKRIKLKNESAKYLKLLQKGLEDIVSSFGASISQNKLNLTSREIEISNLIKNGLTGKEIASLLNISFLTVEMHRKTIRRKLGISNKKVNLASYLNTILSDKTISPKN</sequence>
<evidence type="ECO:0000256" key="3">
    <source>
        <dbReference type="ARBA" id="ARBA00023163"/>
    </source>
</evidence>
<dbReference type="InterPro" id="IPR016032">
    <property type="entry name" value="Sig_transdc_resp-reg_C-effctor"/>
</dbReference>
<feature type="domain" description="PAS" evidence="5">
    <location>
        <begin position="8"/>
        <end position="53"/>
    </location>
</feature>
<feature type="domain" description="PAC" evidence="6">
    <location>
        <begin position="90"/>
        <end position="146"/>
    </location>
</feature>
<evidence type="ECO:0000259" key="6">
    <source>
        <dbReference type="PROSITE" id="PS50113"/>
    </source>
</evidence>
<keyword evidence="2" id="KW-0238">DNA-binding</keyword>
<dbReference type="PROSITE" id="PS50113">
    <property type="entry name" value="PAC"/>
    <property type="match status" value="1"/>
</dbReference>
<evidence type="ECO:0000313" key="8">
    <source>
        <dbReference type="Proteomes" id="UP000033428"/>
    </source>
</evidence>
<dbReference type="SMART" id="SM00421">
    <property type="entry name" value="HTH_LUXR"/>
    <property type="match status" value="1"/>
</dbReference>
<evidence type="ECO:0000313" key="7">
    <source>
        <dbReference type="EMBL" id="KJJ84580.1"/>
    </source>
</evidence>
<dbReference type="PRINTS" id="PR00038">
    <property type="entry name" value="HTHLUXR"/>
</dbReference>
<dbReference type="PANTHER" id="PTHR44688:SF16">
    <property type="entry name" value="DNA-BINDING TRANSCRIPTIONAL ACTIVATOR DEVR_DOSR"/>
    <property type="match status" value="1"/>
</dbReference>
<reference evidence="7 8" key="1">
    <citation type="submission" date="2015-02" db="EMBL/GenBank/DDBJ databases">
        <title>Single-cell genomics of uncultivated deep-branching MTB reveals a conserved set of magnetosome genes.</title>
        <authorList>
            <person name="Kolinko S."/>
            <person name="Richter M."/>
            <person name="Glockner F.O."/>
            <person name="Brachmann A."/>
            <person name="Schuler D."/>
        </authorList>
    </citation>
    <scope>NUCLEOTIDE SEQUENCE [LARGE SCALE GENOMIC DNA]</scope>
    <source>
        <strain evidence="7">SKK-01</strain>
    </source>
</reference>
<dbReference type="Pfam" id="PF00196">
    <property type="entry name" value="GerE"/>
    <property type="match status" value="1"/>
</dbReference>
<name>A0A0F0CT06_9BACT</name>
<dbReference type="InterPro" id="IPR036388">
    <property type="entry name" value="WH-like_DNA-bd_sf"/>
</dbReference>
<evidence type="ECO:0000259" key="5">
    <source>
        <dbReference type="PROSITE" id="PS50112"/>
    </source>
</evidence>
<gene>
    <name evidence="7" type="ORF">OMAG_001585</name>
</gene>
<dbReference type="Proteomes" id="UP000033428">
    <property type="component" value="Unassembled WGS sequence"/>
</dbReference>
<dbReference type="SMART" id="SM00091">
    <property type="entry name" value="PAS"/>
    <property type="match status" value="1"/>
</dbReference>
<keyword evidence="8" id="KW-1185">Reference proteome</keyword>
<dbReference type="PANTHER" id="PTHR44688">
    <property type="entry name" value="DNA-BINDING TRANSCRIPTIONAL ACTIVATOR DEVR_DOSR"/>
    <property type="match status" value="1"/>
</dbReference>
<keyword evidence="3" id="KW-0804">Transcription</keyword>
<dbReference type="InterPro" id="IPR013767">
    <property type="entry name" value="PAS_fold"/>
</dbReference>
<evidence type="ECO:0000256" key="2">
    <source>
        <dbReference type="ARBA" id="ARBA00023125"/>
    </source>
</evidence>
<dbReference type="GO" id="GO:0003677">
    <property type="term" value="F:DNA binding"/>
    <property type="evidence" value="ECO:0007669"/>
    <property type="project" value="UniProtKB-KW"/>
</dbReference>
<dbReference type="Gene3D" id="1.10.10.10">
    <property type="entry name" value="Winged helix-like DNA-binding domain superfamily/Winged helix DNA-binding domain"/>
    <property type="match status" value="1"/>
</dbReference>
<dbReference type="AlphaFoldDB" id="A0A0F0CT06"/>
<organism evidence="7 8">
    <name type="scientific">Candidatus Omnitrophus magneticus</name>
    <dbReference type="NCBI Taxonomy" id="1609969"/>
    <lineage>
        <taxon>Bacteria</taxon>
        <taxon>Pseudomonadati</taxon>
        <taxon>Candidatus Omnitrophota</taxon>
        <taxon>Candidatus Omnitrophus</taxon>
    </lineage>
</organism>
<dbReference type="InterPro" id="IPR000700">
    <property type="entry name" value="PAS-assoc_C"/>
</dbReference>
<dbReference type="EMBL" id="JYNY01000332">
    <property type="protein sequence ID" value="KJJ84580.1"/>
    <property type="molecule type" value="Genomic_DNA"/>
</dbReference>
<keyword evidence="1" id="KW-0805">Transcription regulation</keyword>
<comment type="caution">
    <text evidence="7">The sequence shown here is derived from an EMBL/GenBank/DDBJ whole genome shotgun (WGS) entry which is preliminary data.</text>
</comment>
<protein>
    <submittedName>
        <fullName evidence="7">LuxR family transcriptional regulator</fullName>
    </submittedName>
</protein>
<dbReference type="InterPro" id="IPR000014">
    <property type="entry name" value="PAS"/>
</dbReference>
<dbReference type="PROSITE" id="PS50112">
    <property type="entry name" value="PAS"/>
    <property type="match status" value="1"/>
</dbReference>
<dbReference type="Gene3D" id="3.30.450.20">
    <property type="entry name" value="PAS domain"/>
    <property type="match status" value="1"/>
</dbReference>